<evidence type="ECO:0008006" key="3">
    <source>
        <dbReference type="Google" id="ProtNLM"/>
    </source>
</evidence>
<sequence>MKIIVEYFGEDFRPFVDVLAYSIARHCPTADTFIYDDVGPDYKFDGVQAGVTHNTYKLERWRDAVNEHDGELVILDADTIVLGDLAPAFDLFDGDLAYTVRPGRIPLNGGALYIRNSESVRSFFDAWVALNRSIATDWQRCQSLLEGFGGVNQASLWELLQDQKLIKADTLPCEIWNSVDQTWCRFSDDDTRVVHVKGRLRQRCLADKLKGDGGCVDYLARIWKTYAEQAGVNHVVI</sequence>
<organism evidence="1 2">
    <name type="scientific">SAR86 cluster bacterium</name>
    <dbReference type="NCBI Taxonomy" id="2030880"/>
    <lineage>
        <taxon>Bacteria</taxon>
        <taxon>Pseudomonadati</taxon>
        <taxon>Pseudomonadota</taxon>
        <taxon>Gammaproteobacteria</taxon>
        <taxon>SAR86 cluster</taxon>
    </lineage>
</organism>
<comment type="caution">
    <text evidence="1">The sequence shown here is derived from an EMBL/GenBank/DDBJ whole genome shotgun (WGS) entry which is preliminary data.</text>
</comment>
<dbReference type="EMBL" id="NVVJ01000101">
    <property type="protein sequence ID" value="PCJ18260.1"/>
    <property type="molecule type" value="Genomic_DNA"/>
</dbReference>
<dbReference type="AlphaFoldDB" id="A0A2A5AGQ2"/>
<dbReference type="InterPro" id="IPR029044">
    <property type="entry name" value="Nucleotide-diphossugar_trans"/>
</dbReference>
<evidence type="ECO:0000313" key="1">
    <source>
        <dbReference type="EMBL" id="PCJ18260.1"/>
    </source>
</evidence>
<gene>
    <name evidence="1" type="ORF">COA96_16705</name>
</gene>
<accession>A0A2A5AGQ2</accession>
<reference evidence="2" key="1">
    <citation type="submission" date="2017-08" db="EMBL/GenBank/DDBJ databases">
        <title>A dynamic microbial community with high functional redundancy inhabits the cold, oxic subseafloor aquifer.</title>
        <authorList>
            <person name="Tully B.J."/>
            <person name="Wheat C.G."/>
            <person name="Glazer B.T."/>
            <person name="Huber J.A."/>
        </authorList>
    </citation>
    <scope>NUCLEOTIDE SEQUENCE [LARGE SCALE GENOMIC DNA]</scope>
</reference>
<protein>
    <recommendedName>
        <fullName evidence="3">Nucleotide-diphospho-sugar transferase domain-containing protein</fullName>
    </recommendedName>
</protein>
<name>A0A2A5AGQ2_9GAMM</name>
<dbReference type="Proteomes" id="UP000218327">
    <property type="component" value="Unassembled WGS sequence"/>
</dbReference>
<proteinExistence type="predicted"/>
<dbReference type="Gene3D" id="3.90.550.10">
    <property type="entry name" value="Spore Coat Polysaccharide Biosynthesis Protein SpsA, Chain A"/>
    <property type="match status" value="1"/>
</dbReference>
<evidence type="ECO:0000313" key="2">
    <source>
        <dbReference type="Proteomes" id="UP000218327"/>
    </source>
</evidence>
<dbReference type="SUPFAM" id="SSF53448">
    <property type="entry name" value="Nucleotide-diphospho-sugar transferases"/>
    <property type="match status" value="1"/>
</dbReference>